<feature type="transmembrane region" description="Helical" evidence="2">
    <location>
        <begin position="171"/>
        <end position="190"/>
    </location>
</feature>
<dbReference type="PIRSF" id="PIRSF029886">
    <property type="entry name" value="KBAA"/>
    <property type="match status" value="1"/>
</dbReference>
<sequence>MTIRSWIRFFISTLLVGGITTGIVGIVVRWNELVILLSGQDIVEVISVIVWMVGVGMTFSVVSQMGFLAYLTIHQFGMGIFRSVKLWNSVQLVLVAFVLFDLVYFRFQAFADDGASLLPYIGLAIFILIVGLLVASLRAKQTNKSIFPAALFFMVVVTTLEWLPVLRSNETYWLITIMFTLLATNAYQILSLPRYNKRSQKERTERLARKEARKKESGTQQNKTK</sequence>
<dbReference type="RefSeq" id="WP_367780242.1">
    <property type="nucleotide sequence ID" value="NZ_JBFMIA010000014.1"/>
</dbReference>
<evidence type="ECO:0000313" key="4">
    <source>
        <dbReference type="Proteomes" id="UP001556040"/>
    </source>
</evidence>
<feature type="transmembrane region" description="Helical" evidence="2">
    <location>
        <begin position="85"/>
        <end position="105"/>
    </location>
</feature>
<protein>
    <submittedName>
        <fullName evidence="3">KinB-signaling pathway activation protein</fullName>
    </submittedName>
</protein>
<feature type="transmembrane region" description="Helical" evidence="2">
    <location>
        <begin position="117"/>
        <end position="134"/>
    </location>
</feature>
<feature type="region of interest" description="Disordered" evidence="1">
    <location>
        <begin position="199"/>
        <end position="225"/>
    </location>
</feature>
<evidence type="ECO:0000256" key="1">
    <source>
        <dbReference type="SAM" id="MobiDB-lite"/>
    </source>
</evidence>
<organism evidence="3 4">
    <name type="scientific">Jeotgalibacillus marinus</name>
    <dbReference type="NCBI Taxonomy" id="86667"/>
    <lineage>
        <taxon>Bacteria</taxon>
        <taxon>Bacillati</taxon>
        <taxon>Bacillota</taxon>
        <taxon>Bacilli</taxon>
        <taxon>Bacillales</taxon>
        <taxon>Caryophanaceae</taxon>
        <taxon>Jeotgalibacillus</taxon>
    </lineage>
</organism>
<keyword evidence="4" id="KW-1185">Reference proteome</keyword>
<keyword evidence="2" id="KW-0472">Membrane</keyword>
<evidence type="ECO:0000256" key="2">
    <source>
        <dbReference type="SAM" id="Phobius"/>
    </source>
</evidence>
<feature type="transmembrane region" description="Helical" evidence="2">
    <location>
        <begin position="7"/>
        <end position="28"/>
    </location>
</feature>
<dbReference type="InterPro" id="IPR024164">
    <property type="entry name" value="KinB-signalling_activ"/>
</dbReference>
<reference evidence="3 4" key="1">
    <citation type="journal article" date="1979" name="Int. J. Syst. Evol. Microbiol.">
        <title>Bacillus globisporus subsp. marinus subsp. nov.</title>
        <authorList>
            <person name="Liu H."/>
        </authorList>
    </citation>
    <scope>NUCLEOTIDE SEQUENCE [LARGE SCALE GENOMIC DNA]</scope>
    <source>
        <strain evidence="3 4">DSM 1297</strain>
    </source>
</reference>
<dbReference type="SMART" id="SM01251">
    <property type="entry name" value="KbaA"/>
    <property type="match status" value="1"/>
</dbReference>
<feature type="transmembrane region" description="Helical" evidence="2">
    <location>
        <begin position="48"/>
        <end position="73"/>
    </location>
</feature>
<keyword evidence="2" id="KW-1133">Transmembrane helix</keyword>
<evidence type="ECO:0000313" key="3">
    <source>
        <dbReference type="EMBL" id="MEW9502754.1"/>
    </source>
</evidence>
<accession>A0ABV3Q5Z4</accession>
<keyword evidence="2" id="KW-0812">Transmembrane</keyword>
<dbReference type="Pfam" id="PF14089">
    <property type="entry name" value="KbaA"/>
    <property type="match status" value="1"/>
</dbReference>
<proteinExistence type="predicted"/>
<feature type="transmembrane region" description="Helical" evidence="2">
    <location>
        <begin position="146"/>
        <end position="165"/>
    </location>
</feature>
<comment type="caution">
    <text evidence="3">The sequence shown here is derived from an EMBL/GenBank/DDBJ whole genome shotgun (WGS) entry which is preliminary data.</text>
</comment>
<name>A0ABV3Q5Z4_9BACL</name>
<gene>
    <name evidence="3" type="ORF">AB1471_13225</name>
</gene>
<dbReference type="Proteomes" id="UP001556040">
    <property type="component" value="Unassembled WGS sequence"/>
</dbReference>
<feature type="compositionally biased region" description="Basic and acidic residues" evidence="1">
    <location>
        <begin position="199"/>
        <end position="217"/>
    </location>
</feature>
<dbReference type="EMBL" id="JBFMIA010000014">
    <property type="protein sequence ID" value="MEW9502754.1"/>
    <property type="molecule type" value="Genomic_DNA"/>
</dbReference>